<dbReference type="EMBL" id="UYYF01004353">
    <property type="protein sequence ID" value="VDN02907.1"/>
    <property type="molecule type" value="Genomic_DNA"/>
</dbReference>
<reference evidence="5" key="1">
    <citation type="submission" date="2017-02" db="UniProtKB">
        <authorList>
            <consortium name="WormBaseParasite"/>
        </authorList>
    </citation>
    <scope>IDENTIFICATION</scope>
</reference>
<dbReference type="STRING" id="103827.A0A0N5CYW0"/>
<evidence type="ECO:0000313" key="3">
    <source>
        <dbReference type="EMBL" id="VDN02907.1"/>
    </source>
</evidence>
<dbReference type="AlphaFoldDB" id="A0A0N5CYW0"/>
<dbReference type="OMA" id="DYFRCKL"/>
<accession>A0A0N5CYW0</accession>
<organism evidence="5">
    <name type="scientific">Thelazia callipaeda</name>
    <name type="common">Oriental eyeworm</name>
    <name type="synonym">Parasitic nematode</name>
    <dbReference type="NCBI Taxonomy" id="103827"/>
    <lineage>
        <taxon>Eukaryota</taxon>
        <taxon>Metazoa</taxon>
        <taxon>Ecdysozoa</taxon>
        <taxon>Nematoda</taxon>
        <taxon>Chromadorea</taxon>
        <taxon>Rhabditida</taxon>
        <taxon>Spirurina</taxon>
        <taxon>Spiruromorpha</taxon>
        <taxon>Thelazioidea</taxon>
        <taxon>Thelaziidae</taxon>
        <taxon>Thelazia</taxon>
    </lineage>
</organism>
<keyword evidence="4" id="KW-1185">Reference proteome</keyword>
<dbReference type="WBParaSite" id="TCLT_0000565001-mRNA-1">
    <property type="protein sequence ID" value="TCLT_0000565001-mRNA-1"/>
    <property type="gene ID" value="TCLT_0000565001"/>
</dbReference>
<dbReference type="InterPro" id="IPR019535">
    <property type="entry name" value="ICE2_C"/>
</dbReference>
<dbReference type="Pfam" id="PF10505">
    <property type="entry name" value="NARG2_C"/>
    <property type="match status" value="1"/>
</dbReference>
<feature type="compositionally biased region" description="Basic residues" evidence="1">
    <location>
        <begin position="873"/>
        <end position="890"/>
    </location>
</feature>
<dbReference type="OrthoDB" id="6288737at2759"/>
<feature type="domain" description="Little elongation complex subunit 2 C-terminal" evidence="2">
    <location>
        <begin position="622"/>
        <end position="818"/>
    </location>
</feature>
<evidence type="ECO:0000313" key="5">
    <source>
        <dbReference type="WBParaSite" id="TCLT_0000565001-mRNA-1"/>
    </source>
</evidence>
<reference evidence="3 4" key="2">
    <citation type="submission" date="2018-11" db="EMBL/GenBank/DDBJ databases">
        <authorList>
            <consortium name="Pathogen Informatics"/>
        </authorList>
    </citation>
    <scope>NUCLEOTIDE SEQUENCE [LARGE SCALE GENOMIC DNA]</scope>
</reference>
<name>A0A0N5CYW0_THECL</name>
<dbReference type="Proteomes" id="UP000276776">
    <property type="component" value="Unassembled WGS sequence"/>
</dbReference>
<evidence type="ECO:0000256" key="1">
    <source>
        <dbReference type="SAM" id="MobiDB-lite"/>
    </source>
</evidence>
<evidence type="ECO:0000313" key="4">
    <source>
        <dbReference type="Proteomes" id="UP000276776"/>
    </source>
</evidence>
<sequence length="890" mass="102624">MEEKKWRSMQSASCCSFNDSDSDMGTVLTHNELFCDLCRDELIIEMTRGQEILFTKATPNCLSPSNNSEAVEMKDHQKQAHMMKKQHSSTSLDQLEIISKNNVLDSNTESCSRLKNIFSRPKTYSEGFKSNSTAKQKKSGTNYSEINKSTCRFMSKKKKTKTANVPTVISVRKLEKQGYSKEEALSKYIEIQRERAGPKLVTNKVQIDREEMPWVPSLPPILRKHFSVIEKRTDHQRYVAIVSNYLNGNHSEPRFQQNRQEISVMDEKLKNERLQYQELVLHSLSSRKKSAYMFSNHQVISYILDRLRSRALSLDGNYGAPIFDQDMKNVAEDTLTVLTKKSILHRGILPKIFFPNERRYFTFNCSVDDLSTYFPRSEMTEFPLKFDDLAMHLAIQHNVRVVMCCSSALKILCDSWVADSNAYLLPVVVKRGFSARTNSAEKRLFSDKLFSDRFENICLVDKPCIEKSVNGPSLNRRYSKLCMKLSIYGKLKQSTDEMVSLKGDERQRRVSETDTEELNDKHQAREDVLFNNVISDEEFQKESNTIAENSNKDGQNMKRADLLSSSAQISINSDFLGDIAIEMNAADNNLTRKCVKTWLGNCHLEKAENSSLFNGADLKKRYVLFTLGHDGMEDVDIIVRANNDGVDMSAKELCIVHKMEYAAEFGAENLDVEEWLNDYFRCKLKSASQLVRLRIHHSEQYLLQKECYNESALTVNRLDLRKLYVSLSCAERRAQRLKDVVTKLESLEVGKYLIRKDSSKLQILPSAENMSEPYLTKDRIRQLCFDEYLPPVKDIFRGIDEHLVLVYHMIQKRIPATFALKRNHQEIKDTEKNRRSVTRKAHRPSNQLSIGPHPTFLQARDASTQSGMVSSNRKSKRRSKCHRRNTNTKQ</sequence>
<dbReference type="GO" id="GO:0008023">
    <property type="term" value="C:transcription elongation factor complex"/>
    <property type="evidence" value="ECO:0007669"/>
    <property type="project" value="InterPro"/>
</dbReference>
<evidence type="ECO:0000259" key="2">
    <source>
        <dbReference type="Pfam" id="PF10505"/>
    </source>
</evidence>
<feature type="region of interest" description="Disordered" evidence="1">
    <location>
        <begin position="499"/>
        <end position="520"/>
    </location>
</feature>
<protein>
    <submittedName>
        <fullName evidence="5">NARG2_C domain-containing protein</fullName>
    </submittedName>
</protein>
<proteinExistence type="predicted"/>
<feature type="region of interest" description="Disordered" evidence="1">
    <location>
        <begin position="825"/>
        <end position="890"/>
    </location>
</feature>
<gene>
    <name evidence="3" type="ORF">TCLT_LOCUS5639</name>
</gene>
<feature type="compositionally biased region" description="Basic and acidic residues" evidence="1">
    <location>
        <begin position="825"/>
        <end position="834"/>
    </location>
</feature>
<feature type="compositionally biased region" description="Basic and acidic residues" evidence="1">
    <location>
        <begin position="502"/>
        <end position="520"/>
    </location>
</feature>